<dbReference type="RefSeq" id="WP_110810342.1">
    <property type="nucleotide sequence ID" value="NZ_AP022560.1"/>
</dbReference>
<keyword evidence="1" id="KW-0732">Signal</keyword>
<gene>
    <name evidence="4" type="ORF">MMOR_57760</name>
</gene>
<dbReference type="Pfam" id="PF21783">
    <property type="entry name" value="YNCE"/>
    <property type="match status" value="2"/>
</dbReference>
<feature type="domain" description="YNCE-like beta-propeller" evidence="3">
    <location>
        <begin position="379"/>
        <end position="460"/>
    </location>
</feature>
<feature type="compositionally biased region" description="Polar residues" evidence="2">
    <location>
        <begin position="1"/>
        <end position="12"/>
    </location>
</feature>
<proteinExistence type="predicted"/>
<dbReference type="NCBIfam" id="TIGR02276">
    <property type="entry name" value="beta_rpt_yvtn"/>
    <property type="match status" value="4"/>
</dbReference>
<dbReference type="NCBIfam" id="TIGR01965">
    <property type="entry name" value="VCBS_repeat"/>
    <property type="match status" value="1"/>
</dbReference>
<feature type="compositionally biased region" description="Low complexity" evidence="2">
    <location>
        <begin position="43"/>
        <end position="84"/>
    </location>
</feature>
<evidence type="ECO:0000259" key="3">
    <source>
        <dbReference type="Pfam" id="PF21783"/>
    </source>
</evidence>
<sequence length="655" mass="67177">MSASGGANTRVGSSKDADQDKDSDKKSESSDKKSDDPDEKSDAASTDAASPASEEPANDEPATAEPAYEEPVVSEEVVVDVEIPTTPEPVGSEHTPGTTVSERVGAEGPDNDSRPAVQPSNESPAHSEPAPDAKLDVPDVAIPGDPAVREAESAAIVPEVVIRTEPVTMPVSVTEPVEVAAAAAVDEVPDLMAGVLAWVGLGPVSADAPALPPVEAPALWGLLEFARRQEQQTLSNRAPTVAYDPKENVQLADGTIVGDLRAIDPDGDALTYTVTQQPDYGTVVVHRDGTFTYTPDADAVSARPELDTFTIDISDGLAKRGQGPDVSVTVTLNKPPQLFDPVTVGGDIDPHPDVKVTPHVVDTIDVGDTPFGVAVSPDSNTVYVTNSEDDTVSVIDAATNTVTATIGVGDQPLGIVVTPDGATVYVANASGETVSVIDTASNTVTATVDIGASAVQMAVSADGTRVYVSNASEDSVTVIDTATNTVVATFITGDNPAGLAVSSDGSTLYVANNFVGTVSVIDTVTGSTIDVIDVGDVPISLALSPDGTRLYVTDDELPGDTVSVIDTATNEVIAVIEGANNPMGLAFSPDGTYLYVAGFNTDLGINEVAVVNTSTNTIVATVDVGDGAWMVVMAPDGDHLYVVNHLDGTVSVIAL</sequence>
<dbReference type="InterPro" id="IPR011045">
    <property type="entry name" value="N2O_reductase_N"/>
</dbReference>
<dbReference type="InterPro" id="IPR010221">
    <property type="entry name" value="VCBS_dom"/>
</dbReference>
<dbReference type="Proteomes" id="UP000466681">
    <property type="component" value="Chromosome"/>
</dbReference>
<feature type="domain" description="YNCE-like beta-propeller" evidence="3">
    <location>
        <begin position="497"/>
        <end position="597"/>
    </location>
</feature>
<dbReference type="InterPro" id="IPR051200">
    <property type="entry name" value="Host-pathogen_enzymatic-act"/>
</dbReference>
<dbReference type="KEGG" id="mmor:MMOR_57760"/>
<evidence type="ECO:0000313" key="5">
    <source>
        <dbReference type="Proteomes" id="UP000466681"/>
    </source>
</evidence>
<evidence type="ECO:0000256" key="2">
    <source>
        <dbReference type="SAM" id="MobiDB-lite"/>
    </source>
</evidence>
<dbReference type="InterPro" id="IPR015943">
    <property type="entry name" value="WD40/YVTN_repeat-like_dom_sf"/>
</dbReference>
<feature type="region of interest" description="Disordered" evidence="2">
    <location>
        <begin position="1"/>
        <end position="143"/>
    </location>
</feature>
<dbReference type="Gene3D" id="2.130.10.10">
    <property type="entry name" value="YVTN repeat-like/Quinoprotein amine dehydrogenase"/>
    <property type="match status" value="3"/>
</dbReference>
<dbReference type="PANTHER" id="PTHR47197">
    <property type="entry name" value="PROTEIN NIRF"/>
    <property type="match status" value="1"/>
</dbReference>
<dbReference type="InterPro" id="IPR011044">
    <property type="entry name" value="Quino_amine_DH_bsu"/>
</dbReference>
<dbReference type="PANTHER" id="PTHR47197:SF3">
    <property type="entry name" value="DIHYDRO-HEME D1 DEHYDROGENASE"/>
    <property type="match status" value="1"/>
</dbReference>
<dbReference type="InterPro" id="IPR011964">
    <property type="entry name" value="YVTN_b-propeller_repeat"/>
</dbReference>
<evidence type="ECO:0000256" key="1">
    <source>
        <dbReference type="ARBA" id="ARBA00022729"/>
    </source>
</evidence>
<reference evidence="4 5" key="1">
    <citation type="journal article" date="2019" name="Emerg. Microbes Infect.">
        <title>Comprehensive subspecies identification of 175 nontuberculous mycobacteria species based on 7547 genomic profiles.</title>
        <authorList>
            <person name="Matsumoto Y."/>
            <person name="Kinjo T."/>
            <person name="Motooka D."/>
            <person name="Nabeya D."/>
            <person name="Jung N."/>
            <person name="Uechi K."/>
            <person name="Horii T."/>
            <person name="Iida T."/>
            <person name="Fujita J."/>
            <person name="Nakamura S."/>
        </authorList>
    </citation>
    <scope>NUCLEOTIDE SEQUENCE [LARGE SCALE GENOMIC DNA]</scope>
    <source>
        <strain evidence="4 5">JCM 6375</strain>
    </source>
</reference>
<dbReference type="EMBL" id="AP022560">
    <property type="protein sequence ID" value="BBX04840.1"/>
    <property type="molecule type" value="Genomic_DNA"/>
</dbReference>
<keyword evidence="5" id="KW-1185">Reference proteome</keyword>
<evidence type="ECO:0000313" key="4">
    <source>
        <dbReference type="EMBL" id="BBX04840.1"/>
    </source>
</evidence>
<dbReference type="SUPFAM" id="SSF50969">
    <property type="entry name" value="YVTN repeat-like/Quinoprotein amine dehydrogenase"/>
    <property type="match status" value="1"/>
</dbReference>
<dbReference type="Pfam" id="PF17963">
    <property type="entry name" value="Big_9"/>
    <property type="match status" value="1"/>
</dbReference>
<dbReference type="CDD" id="cd05819">
    <property type="entry name" value="NHL"/>
    <property type="match status" value="1"/>
</dbReference>
<feature type="compositionally biased region" description="Basic and acidic residues" evidence="2">
    <location>
        <begin position="13"/>
        <end position="35"/>
    </location>
</feature>
<accession>A0AAD1HG49</accession>
<dbReference type="InterPro" id="IPR048433">
    <property type="entry name" value="YNCE-like_beta-prop"/>
</dbReference>
<organism evidence="4 5">
    <name type="scientific">Mycolicibacterium moriokaense</name>
    <dbReference type="NCBI Taxonomy" id="39691"/>
    <lineage>
        <taxon>Bacteria</taxon>
        <taxon>Bacillati</taxon>
        <taxon>Actinomycetota</taxon>
        <taxon>Actinomycetes</taxon>
        <taxon>Mycobacteriales</taxon>
        <taxon>Mycobacteriaceae</taxon>
        <taxon>Mycolicibacterium</taxon>
    </lineage>
</organism>
<protein>
    <recommendedName>
        <fullName evidence="3">YNCE-like beta-propeller domain-containing protein</fullName>
    </recommendedName>
</protein>
<name>A0AAD1HG49_9MYCO</name>
<dbReference type="SUPFAM" id="SSF50974">
    <property type="entry name" value="Nitrous oxide reductase, N-terminal domain"/>
    <property type="match status" value="1"/>
</dbReference>
<dbReference type="AlphaFoldDB" id="A0AAD1HG49"/>